<dbReference type="EMBL" id="FPCH01000001">
    <property type="protein sequence ID" value="SFV26143.1"/>
    <property type="molecule type" value="Genomic_DNA"/>
</dbReference>
<accession>A0A1I7MUR1</accession>
<dbReference type="Proteomes" id="UP000199423">
    <property type="component" value="Unassembled WGS sequence"/>
</dbReference>
<dbReference type="SUPFAM" id="SSF89550">
    <property type="entry name" value="PHP domain-like"/>
    <property type="match status" value="1"/>
</dbReference>
<organism evidence="2 3">
    <name type="scientific">Hyphomicrobium facile</name>
    <dbReference type="NCBI Taxonomy" id="51670"/>
    <lineage>
        <taxon>Bacteria</taxon>
        <taxon>Pseudomonadati</taxon>
        <taxon>Pseudomonadota</taxon>
        <taxon>Alphaproteobacteria</taxon>
        <taxon>Hyphomicrobiales</taxon>
        <taxon>Hyphomicrobiaceae</taxon>
        <taxon>Hyphomicrobium</taxon>
    </lineage>
</organism>
<dbReference type="OrthoDB" id="543560at2"/>
<evidence type="ECO:0000313" key="3">
    <source>
        <dbReference type="Proteomes" id="UP000199423"/>
    </source>
</evidence>
<name>A0A1I7MUR1_9HYPH</name>
<proteinExistence type="predicted"/>
<dbReference type="AlphaFoldDB" id="A0A1I7MUR1"/>
<feature type="region of interest" description="Disordered" evidence="1">
    <location>
        <begin position="1"/>
        <end position="29"/>
    </location>
</feature>
<dbReference type="STRING" id="51670.SAMN04488557_0346"/>
<protein>
    <recommendedName>
        <fullName evidence="4">DUF3604 domain-containing protein</fullName>
    </recommendedName>
</protein>
<gene>
    <name evidence="2" type="ORF">SAMN04488557_0346</name>
</gene>
<keyword evidence="3" id="KW-1185">Reference proteome</keyword>
<dbReference type="InterPro" id="IPR016195">
    <property type="entry name" value="Pol/histidinol_Pase-like"/>
</dbReference>
<evidence type="ECO:0008006" key="4">
    <source>
        <dbReference type="Google" id="ProtNLM"/>
    </source>
</evidence>
<evidence type="ECO:0000256" key="1">
    <source>
        <dbReference type="SAM" id="MobiDB-lite"/>
    </source>
</evidence>
<dbReference type="RefSeq" id="WP_092863326.1">
    <property type="nucleotide sequence ID" value="NZ_FPCH01000001.1"/>
</dbReference>
<reference evidence="3" key="1">
    <citation type="submission" date="2016-10" db="EMBL/GenBank/DDBJ databases">
        <authorList>
            <person name="Varghese N."/>
            <person name="Submissions S."/>
        </authorList>
    </citation>
    <scope>NUCLEOTIDE SEQUENCE [LARGE SCALE GENOMIC DNA]</scope>
    <source>
        <strain evidence="3">DSM 1565</strain>
    </source>
</reference>
<evidence type="ECO:0000313" key="2">
    <source>
        <dbReference type="EMBL" id="SFV26143.1"/>
    </source>
</evidence>
<dbReference type="Gene3D" id="3.20.20.140">
    <property type="entry name" value="Metal-dependent hydrolases"/>
    <property type="match status" value="1"/>
</dbReference>
<feature type="compositionally biased region" description="Basic and acidic residues" evidence="1">
    <location>
        <begin position="1"/>
        <end position="17"/>
    </location>
</feature>
<sequence>MADGTYDHESFQEERRIFPQGKGQRSSERPFLGALSCSHERLVAGSWEEVLLTYVVGESGIADGARLKIAFKFYTDWALFQTSDPTAANYVSAEYAAAPLVEGQSPPTVQALKITFDQKGHERPFQKALLIDFVDGYLNPGDTIIIRLGDRRSGGPGTRVQTFEEAAFTFRAYIDPLGTSKFAPVPGDATIEFLAGSPAALSIVTPRLVKAGEKASIRVRAFDVWGNVCRDVKEPVELKITETNKQDVKTIAFPEAGWAVVRHDLMTDGLDGAVEILAHFPSNSRIAAARAVLSVDPGLSVPQAWFADLHVHSDDTVGINSTDYNLRYGRDVAGLDVLGYTANDFNVTESDWIKSVDLIRDLHRDGAFVTFPGTEWCGNSCAGGDHNVIFLHDRQPEFPFHHSGRPARSFEWNAAMQGGTIEPGTWPLNDLWSVYEHDPEGHLLIPHVGGRRANLDWHDPALERLIEVSSTWGHFGWFYQEAISRGYKLGASAAGDEHRGRCGGGAPGAQVFGVRGGLTGVIAPALTRRDIGRALRARHTWATTGERIVGLLSSGAAIQGDEISAAVATTLKYRLLGSAAWDYIAAYDHNGVFWERNLQSEAGYSSRRFRLRWGGARIKDRYRAAKWSGTIKVANAVIHSVKTFGFEHIEEAAWRHGANEVSFKSETYGDADTIEFDVTGLADATITVEGTIGEYQKVGDTLSPALFAHRPTFAWHVSGAQLIDEGVLRRDLGGEGLFLALERLTGKPLPLEVAGELEVDPRNGPHGFRPVYVYGRQIDDEKVWTSPVFITFAQS</sequence>